<accession>A0A8R1Z167</accession>
<dbReference type="AlphaFoldDB" id="A0A2A6CUY8"/>
<evidence type="ECO:0000313" key="2">
    <source>
        <dbReference type="Proteomes" id="UP000005239"/>
    </source>
</evidence>
<reference evidence="2" key="1">
    <citation type="journal article" date="2008" name="Nat. Genet.">
        <title>The Pristionchus pacificus genome provides a unique perspective on nematode lifestyle and parasitism.</title>
        <authorList>
            <person name="Dieterich C."/>
            <person name="Clifton S.W."/>
            <person name="Schuster L.N."/>
            <person name="Chinwalla A."/>
            <person name="Delehaunty K."/>
            <person name="Dinkelacker I."/>
            <person name="Fulton L."/>
            <person name="Fulton R."/>
            <person name="Godfrey J."/>
            <person name="Minx P."/>
            <person name="Mitreva M."/>
            <person name="Roeseler W."/>
            <person name="Tian H."/>
            <person name="Witte H."/>
            <person name="Yang S.P."/>
            <person name="Wilson R.K."/>
            <person name="Sommer R.J."/>
        </authorList>
    </citation>
    <scope>NUCLEOTIDE SEQUENCE [LARGE SCALE GENOMIC DNA]</scope>
    <source>
        <strain evidence="2">PS312</strain>
    </source>
</reference>
<dbReference type="EnsemblMetazoa" id="PPA42961.1">
    <property type="protein sequence ID" value="PPA42961.1"/>
    <property type="gene ID" value="WBGene00281330"/>
</dbReference>
<evidence type="ECO:0000313" key="1">
    <source>
        <dbReference type="EnsemblMetazoa" id="PPA42961.1"/>
    </source>
</evidence>
<name>A0A2A6CUY8_PRIPA</name>
<protein>
    <submittedName>
        <fullName evidence="1">Uncharacterized protein</fullName>
    </submittedName>
</protein>
<proteinExistence type="predicted"/>
<gene>
    <name evidence="1" type="primary">WBGene00281330</name>
</gene>
<organism evidence="1 2">
    <name type="scientific">Pristionchus pacificus</name>
    <name type="common">Parasitic nematode worm</name>
    <dbReference type="NCBI Taxonomy" id="54126"/>
    <lineage>
        <taxon>Eukaryota</taxon>
        <taxon>Metazoa</taxon>
        <taxon>Ecdysozoa</taxon>
        <taxon>Nematoda</taxon>
        <taxon>Chromadorea</taxon>
        <taxon>Rhabditida</taxon>
        <taxon>Rhabditina</taxon>
        <taxon>Diplogasteromorpha</taxon>
        <taxon>Diplogasteroidea</taxon>
        <taxon>Neodiplogasteridae</taxon>
        <taxon>Pristionchus</taxon>
    </lineage>
</organism>
<sequence>MLKEGIYRLVGEQVPERLTRRKEIEILQSLSEYLRMILRSENERAQTLMELLGEERYAERKHEPIHEAGEYNLECDQIKVS</sequence>
<reference evidence="1" key="2">
    <citation type="submission" date="2022-06" db="UniProtKB">
        <authorList>
            <consortium name="EnsemblMetazoa"/>
        </authorList>
    </citation>
    <scope>IDENTIFICATION</scope>
    <source>
        <strain evidence="1">PS312</strain>
    </source>
</reference>
<keyword evidence="2" id="KW-1185">Reference proteome</keyword>
<accession>A0A2A6CUY8</accession>
<dbReference type="Proteomes" id="UP000005239">
    <property type="component" value="Unassembled WGS sequence"/>
</dbReference>